<feature type="region of interest" description="Disordered" evidence="1">
    <location>
        <begin position="1"/>
        <end position="49"/>
    </location>
</feature>
<feature type="region of interest" description="Disordered" evidence="1">
    <location>
        <begin position="193"/>
        <end position="240"/>
    </location>
</feature>
<evidence type="ECO:0000313" key="3">
    <source>
        <dbReference type="Proteomes" id="UP000579812"/>
    </source>
</evidence>
<protein>
    <submittedName>
        <fullName evidence="2">Uncharacterized protein</fullName>
    </submittedName>
</protein>
<comment type="caution">
    <text evidence="2">The sequence shown here is derived from an EMBL/GenBank/DDBJ whole genome shotgun (WGS) entry which is preliminary data.</text>
</comment>
<accession>A0A7J6BKA9</accession>
<name>A0A7J6BKA9_9TELE</name>
<proteinExistence type="predicted"/>
<keyword evidence="3" id="KW-1185">Reference proteome</keyword>
<feature type="region of interest" description="Disordered" evidence="1">
    <location>
        <begin position="306"/>
        <end position="332"/>
    </location>
</feature>
<evidence type="ECO:0000256" key="1">
    <source>
        <dbReference type="SAM" id="MobiDB-lite"/>
    </source>
</evidence>
<reference evidence="2 3" key="1">
    <citation type="submission" date="2020-04" db="EMBL/GenBank/DDBJ databases">
        <title>Chromosome-level genome assembly of a cyprinid fish Onychostoma macrolepis by integration of Nanopore Sequencing, Bionano and Hi-C technology.</title>
        <authorList>
            <person name="Wang D."/>
        </authorList>
    </citation>
    <scope>NUCLEOTIDE SEQUENCE [LARGE SCALE GENOMIC DNA]</scope>
    <source>
        <strain evidence="2">SWU-2019</strain>
        <tissue evidence="2">Muscle</tissue>
    </source>
</reference>
<gene>
    <name evidence="2" type="ORF">G5714_024566</name>
</gene>
<dbReference type="EMBL" id="JAAMOB010000037">
    <property type="protein sequence ID" value="KAF4094635.1"/>
    <property type="molecule type" value="Genomic_DNA"/>
</dbReference>
<sequence>MGPGSAAGARGAEGGHLTKPSPQAPLARRTEPPRQDRRLSLPMNAGTRRGLLVRASKRTRRFRPRVTVPNFFRRAPRNTQPTAASALWQSGTSTFSAGRVLARRATRPIDQGTWTRSFCAKRPKPKSTKFAFREIATAPQNGFPNGPTSRVAVESGTCPGRGTFPACLGASGTLDVWPEPLFDLVVFRPNSSRVYTPHGRGREGEPSRYTPAKRPRSLKPAAGHPRDRREGGAAVGLASPAARSTKFAFREIATAPQNGFPNGPTSRVAVESGTCPGRGAFPPAAATGHPGCLARAPFRLSRFFRPRNSSAAGHPRDRREGGAAVGLASPAARVRAHPAMPRWCGRS</sequence>
<dbReference type="Proteomes" id="UP000579812">
    <property type="component" value="Unassembled WGS sequence"/>
</dbReference>
<feature type="compositionally biased region" description="Low complexity" evidence="1">
    <location>
        <begin position="1"/>
        <end position="10"/>
    </location>
</feature>
<feature type="compositionally biased region" description="Basic and acidic residues" evidence="1">
    <location>
        <begin position="28"/>
        <end position="39"/>
    </location>
</feature>
<organism evidence="2 3">
    <name type="scientific">Onychostoma macrolepis</name>
    <dbReference type="NCBI Taxonomy" id="369639"/>
    <lineage>
        <taxon>Eukaryota</taxon>
        <taxon>Metazoa</taxon>
        <taxon>Chordata</taxon>
        <taxon>Craniata</taxon>
        <taxon>Vertebrata</taxon>
        <taxon>Euteleostomi</taxon>
        <taxon>Actinopterygii</taxon>
        <taxon>Neopterygii</taxon>
        <taxon>Teleostei</taxon>
        <taxon>Ostariophysi</taxon>
        <taxon>Cypriniformes</taxon>
        <taxon>Cyprinidae</taxon>
        <taxon>Acrossocheilinae</taxon>
        <taxon>Onychostoma</taxon>
    </lineage>
</organism>
<evidence type="ECO:0000313" key="2">
    <source>
        <dbReference type="EMBL" id="KAF4094635.1"/>
    </source>
</evidence>
<dbReference type="AlphaFoldDB" id="A0A7J6BKA9"/>